<dbReference type="Pfam" id="PF09685">
    <property type="entry name" value="MamF_MmsF"/>
    <property type="match status" value="1"/>
</dbReference>
<evidence type="ECO:0000256" key="4">
    <source>
        <dbReference type="ARBA" id="ARBA00023136"/>
    </source>
</evidence>
<evidence type="ECO:0000256" key="5">
    <source>
        <dbReference type="SAM" id="MobiDB-lite"/>
    </source>
</evidence>
<dbReference type="InterPro" id="IPR019109">
    <property type="entry name" value="MamF_MmsF"/>
</dbReference>
<reference evidence="8 10" key="1">
    <citation type="journal article" date="2016" name="Plant Dis.">
        <title>Improved production of propionic acid using genome shuffling.</title>
        <authorList>
            <person name="Luna-Flores C.H."/>
            <person name="Palfreyman R.W."/>
            <person name="Kromer J.O."/>
            <person name="Nielsen L.K."/>
            <person name="Marcellin E."/>
        </authorList>
    </citation>
    <scope>NUCLEOTIDE SEQUENCE [LARGE SCALE GENOMIC DNA]</scope>
    <source>
        <strain evidence="8 10">F3E8</strain>
    </source>
</reference>
<evidence type="ECO:0000256" key="2">
    <source>
        <dbReference type="ARBA" id="ARBA00022692"/>
    </source>
</evidence>
<organism evidence="7 9">
    <name type="scientific">Acidipropionibacterium acidipropionici</name>
    <dbReference type="NCBI Taxonomy" id="1748"/>
    <lineage>
        <taxon>Bacteria</taxon>
        <taxon>Bacillati</taxon>
        <taxon>Actinomycetota</taxon>
        <taxon>Actinomycetes</taxon>
        <taxon>Propionibacteriales</taxon>
        <taxon>Propionibacteriaceae</taxon>
        <taxon>Acidipropionibacterium</taxon>
    </lineage>
</organism>
<accession>A0AAC8YDR8</accession>
<comment type="subcellular location">
    <subcellularLocation>
        <location evidence="1">Membrane</location>
        <topology evidence="1">Multi-pass membrane protein</topology>
    </subcellularLocation>
</comment>
<evidence type="ECO:0000313" key="10">
    <source>
        <dbReference type="Proteomes" id="UP000178666"/>
    </source>
</evidence>
<keyword evidence="2 6" id="KW-0812">Transmembrane</keyword>
<dbReference type="AlphaFoldDB" id="A0AAC8YDR8"/>
<feature type="transmembrane region" description="Helical" evidence="6">
    <location>
        <begin position="147"/>
        <end position="172"/>
    </location>
</feature>
<name>A0AAC8YDR8_9ACTN</name>
<dbReference type="RefSeq" id="WP_062819122.1">
    <property type="nucleotide sequence ID" value="NZ_CP014352.1"/>
</dbReference>
<evidence type="ECO:0000256" key="1">
    <source>
        <dbReference type="ARBA" id="ARBA00004141"/>
    </source>
</evidence>
<evidence type="ECO:0000313" key="9">
    <source>
        <dbReference type="Proteomes" id="UP000075221"/>
    </source>
</evidence>
<proteinExistence type="predicted"/>
<dbReference type="EMBL" id="CP014352">
    <property type="protein sequence ID" value="AMS04724.1"/>
    <property type="molecule type" value="Genomic_DNA"/>
</dbReference>
<keyword evidence="3 6" id="KW-1133">Transmembrane helix</keyword>
<evidence type="ECO:0000256" key="3">
    <source>
        <dbReference type="ARBA" id="ARBA00022989"/>
    </source>
</evidence>
<dbReference type="Proteomes" id="UP000075221">
    <property type="component" value="Chromosome"/>
</dbReference>
<sequence length="197" mass="21545">MSENPYDPYGAGPRDPYSQSPAGQGLYGAQQPIVDPYAGDPRNNPASHQQPIVDPYAGSQPYAQNPYTQNPYIQNPYGQAPVPLQQPYAQGFGQMVPADAGIGNVAPNLWLSVFVGWIPALIYYLANKDTSSPVVRKVHADNLNFQLIRVIVCFVPYLGMLAALVLFVIAIVHAVQIPAQVRSGQQPRFTLTPNWIN</sequence>
<keyword evidence="10" id="KW-1185">Reference proteome</keyword>
<dbReference type="Proteomes" id="UP000178666">
    <property type="component" value="Chromosome"/>
</dbReference>
<protein>
    <recommendedName>
        <fullName evidence="11">DUF4870 domain-containing protein</fullName>
    </recommendedName>
</protein>
<feature type="transmembrane region" description="Helical" evidence="6">
    <location>
        <begin position="109"/>
        <end position="126"/>
    </location>
</feature>
<gene>
    <name evidence="8" type="ORF">A8L58_05175</name>
    <name evidence="7" type="ORF">AXH35_03710</name>
</gene>
<reference evidence="7 9" key="2">
    <citation type="submission" date="2016-02" db="EMBL/GenBank/DDBJ databases">
        <title>Complete Genome Sequence of Propionibacterium acidipropionici ATCC 55737.</title>
        <authorList>
            <person name="Luna Flores C.H."/>
            <person name="Nielsen L.K."/>
            <person name="Marcellin E."/>
        </authorList>
    </citation>
    <scope>NUCLEOTIDE SEQUENCE [LARGE SCALE GENOMIC DNA]</scope>
    <source>
        <strain evidence="7 9">ATCC 55737</strain>
    </source>
</reference>
<dbReference type="EMBL" id="CP015970">
    <property type="protein sequence ID" value="AOZ46214.1"/>
    <property type="molecule type" value="Genomic_DNA"/>
</dbReference>
<feature type="region of interest" description="Disordered" evidence="5">
    <location>
        <begin position="1"/>
        <end position="60"/>
    </location>
</feature>
<evidence type="ECO:0008006" key="11">
    <source>
        <dbReference type="Google" id="ProtNLM"/>
    </source>
</evidence>
<evidence type="ECO:0000313" key="7">
    <source>
        <dbReference type="EMBL" id="AMS04724.1"/>
    </source>
</evidence>
<evidence type="ECO:0000256" key="6">
    <source>
        <dbReference type="SAM" id="Phobius"/>
    </source>
</evidence>
<keyword evidence="4 6" id="KW-0472">Membrane</keyword>
<evidence type="ECO:0000313" key="8">
    <source>
        <dbReference type="EMBL" id="AOZ46214.1"/>
    </source>
</evidence>